<dbReference type="PANTHER" id="PTHR15614:SF2">
    <property type="entry name" value="INTRAFLAGELLAR TRANSPORT PROTEIN 81 HOMOLOG"/>
    <property type="match status" value="1"/>
</dbReference>
<dbReference type="GO" id="GO:0030992">
    <property type="term" value="C:intraciliary transport particle B"/>
    <property type="evidence" value="ECO:0007669"/>
    <property type="project" value="InterPro"/>
</dbReference>
<organism evidence="1 2">
    <name type="scientific">Scophthalmus maximus</name>
    <name type="common">Turbot</name>
    <name type="synonym">Psetta maxima</name>
    <dbReference type="NCBI Taxonomy" id="52904"/>
    <lineage>
        <taxon>Eukaryota</taxon>
        <taxon>Metazoa</taxon>
        <taxon>Chordata</taxon>
        <taxon>Craniata</taxon>
        <taxon>Vertebrata</taxon>
        <taxon>Euteleostomi</taxon>
        <taxon>Actinopterygii</taxon>
        <taxon>Neopterygii</taxon>
        <taxon>Teleostei</taxon>
        <taxon>Neoteleostei</taxon>
        <taxon>Acanthomorphata</taxon>
        <taxon>Carangaria</taxon>
        <taxon>Pleuronectiformes</taxon>
        <taxon>Pleuronectoidei</taxon>
        <taxon>Scophthalmidae</taxon>
        <taxon>Scophthalmus</taxon>
    </lineage>
</organism>
<proteinExistence type="predicted"/>
<evidence type="ECO:0000313" key="1">
    <source>
        <dbReference type="EMBL" id="KAF0033584.1"/>
    </source>
</evidence>
<dbReference type="Proteomes" id="UP000438429">
    <property type="component" value="Unassembled WGS sequence"/>
</dbReference>
<reference evidence="1 2" key="1">
    <citation type="submission" date="2019-06" db="EMBL/GenBank/DDBJ databases">
        <title>Draft genomes of female and male turbot (Scophthalmus maximus).</title>
        <authorList>
            <person name="Xu H."/>
            <person name="Xu X.-W."/>
            <person name="Shao C."/>
            <person name="Chen S."/>
        </authorList>
    </citation>
    <scope>NUCLEOTIDE SEQUENCE [LARGE SCALE GENOMIC DNA]</scope>
    <source>
        <strain evidence="1">Ysfricsl-2016a</strain>
        <tissue evidence="1">Blood</tissue>
    </source>
</reference>
<protein>
    <submittedName>
        <fullName evidence="1">Uncharacterized protein</fullName>
    </submittedName>
</protein>
<dbReference type="GO" id="GO:0060271">
    <property type="term" value="P:cilium assembly"/>
    <property type="evidence" value="ECO:0007669"/>
    <property type="project" value="InterPro"/>
</dbReference>
<dbReference type="PANTHER" id="PTHR15614">
    <property type="entry name" value="INTRAFLAGELLAR TRANSPORT PROTEIN 81 HOMOLOG"/>
    <property type="match status" value="1"/>
</dbReference>
<dbReference type="GO" id="GO:0015631">
    <property type="term" value="F:tubulin binding"/>
    <property type="evidence" value="ECO:0007669"/>
    <property type="project" value="InterPro"/>
</dbReference>
<dbReference type="InterPro" id="IPR029600">
    <property type="entry name" value="IFT81"/>
</dbReference>
<sequence>MQIQRGLMKRLEEEIKFNSFMVPEKLPEELQGGRHTVQYLQEVASEPAMGQAGLQELEDKLKHEIAEQGNLYKKKKRREVAELKAECGVFNGLRRFSSRDLRQQLKLPEKQKIVRESHSANMEQMKM</sequence>
<evidence type="ECO:0000313" key="2">
    <source>
        <dbReference type="Proteomes" id="UP000438429"/>
    </source>
</evidence>
<dbReference type="AlphaFoldDB" id="A0A6A4SRB9"/>
<accession>A0A6A4SRB9</accession>
<name>A0A6A4SRB9_SCOMX</name>
<comment type="caution">
    <text evidence="1">The sequence shown here is derived from an EMBL/GenBank/DDBJ whole genome shotgun (WGS) entry which is preliminary data.</text>
</comment>
<dbReference type="GO" id="GO:0042073">
    <property type="term" value="P:intraciliary transport"/>
    <property type="evidence" value="ECO:0007669"/>
    <property type="project" value="InterPro"/>
</dbReference>
<dbReference type="EMBL" id="VEVO01000012">
    <property type="protein sequence ID" value="KAF0033584.1"/>
    <property type="molecule type" value="Genomic_DNA"/>
</dbReference>
<dbReference type="GO" id="GO:0036064">
    <property type="term" value="C:ciliary basal body"/>
    <property type="evidence" value="ECO:0007669"/>
    <property type="project" value="TreeGrafter"/>
</dbReference>
<gene>
    <name evidence="1" type="ORF">F2P81_013650</name>
</gene>